<evidence type="ECO:0000313" key="13">
    <source>
        <dbReference type="Proteomes" id="UP000287166"/>
    </source>
</evidence>
<reference evidence="12 13" key="1">
    <citation type="journal article" date="2018" name="Sci. Rep.">
        <title>Genome sequence of the cauliflower mushroom Sparassis crispa (Hanabiratake) and its association with beneficial usage.</title>
        <authorList>
            <person name="Kiyama R."/>
            <person name="Furutani Y."/>
            <person name="Kawaguchi K."/>
            <person name="Nakanishi T."/>
        </authorList>
    </citation>
    <scope>NUCLEOTIDE SEQUENCE [LARGE SCALE GENOMIC DNA]</scope>
</reference>
<evidence type="ECO:0000313" key="12">
    <source>
        <dbReference type="EMBL" id="GBE82211.1"/>
    </source>
</evidence>
<dbReference type="AlphaFoldDB" id="A0A401GJ94"/>
<evidence type="ECO:0008006" key="14">
    <source>
        <dbReference type="Google" id="ProtNLM"/>
    </source>
</evidence>
<keyword evidence="13" id="KW-1185">Reference proteome</keyword>
<keyword evidence="5" id="KW-0064">Aspartyl protease</keyword>
<evidence type="ECO:0000256" key="9">
    <source>
        <dbReference type="SAM" id="MobiDB-lite"/>
    </source>
</evidence>
<dbReference type="InterPro" id="IPR051320">
    <property type="entry name" value="Viral_Replic_Matur_Polypro"/>
</dbReference>
<gene>
    <name evidence="12" type="ORF">SCP_0405940</name>
</gene>
<keyword evidence="3" id="KW-0548">Nucleotidyltransferase</keyword>
<dbReference type="InterPro" id="IPR043128">
    <property type="entry name" value="Rev_trsase/Diguanyl_cyclase"/>
</dbReference>
<protein>
    <recommendedName>
        <fullName evidence="14">Reverse transcriptase domain-containing protein</fullName>
    </recommendedName>
</protein>
<dbReference type="PANTHER" id="PTHR33064:SF37">
    <property type="entry name" value="RIBONUCLEASE H"/>
    <property type="match status" value="1"/>
</dbReference>
<dbReference type="GO" id="GO:0004519">
    <property type="term" value="F:endonuclease activity"/>
    <property type="evidence" value="ECO:0007669"/>
    <property type="project" value="UniProtKB-KW"/>
</dbReference>
<dbReference type="InterPro" id="IPR041373">
    <property type="entry name" value="RT_RNaseH"/>
</dbReference>
<dbReference type="InterPro" id="IPR000477">
    <property type="entry name" value="RT_dom"/>
</dbReference>
<dbReference type="GO" id="GO:0003964">
    <property type="term" value="F:RNA-directed DNA polymerase activity"/>
    <property type="evidence" value="ECO:0007669"/>
    <property type="project" value="UniProtKB-KW"/>
</dbReference>
<dbReference type="RefSeq" id="XP_027613124.1">
    <property type="nucleotide sequence ID" value="XM_027757323.1"/>
</dbReference>
<evidence type="ECO:0000256" key="4">
    <source>
        <dbReference type="ARBA" id="ARBA00022722"/>
    </source>
</evidence>
<evidence type="ECO:0000259" key="11">
    <source>
        <dbReference type="Pfam" id="PF17917"/>
    </source>
</evidence>
<feature type="region of interest" description="Disordered" evidence="9">
    <location>
        <begin position="20"/>
        <end position="59"/>
    </location>
</feature>
<feature type="domain" description="Reverse transcriptase" evidence="10">
    <location>
        <begin position="603"/>
        <end position="750"/>
    </location>
</feature>
<dbReference type="InParanoid" id="A0A401GJ94"/>
<dbReference type="Gene3D" id="3.30.70.270">
    <property type="match status" value="2"/>
</dbReference>
<dbReference type="Proteomes" id="UP000287166">
    <property type="component" value="Unassembled WGS sequence"/>
</dbReference>
<dbReference type="GO" id="GO:0006508">
    <property type="term" value="P:proteolysis"/>
    <property type="evidence" value="ECO:0007669"/>
    <property type="project" value="UniProtKB-KW"/>
</dbReference>
<evidence type="ECO:0000259" key="10">
    <source>
        <dbReference type="Pfam" id="PF00078"/>
    </source>
</evidence>
<dbReference type="InterPro" id="IPR043502">
    <property type="entry name" value="DNA/RNA_pol_sf"/>
</dbReference>
<dbReference type="CDD" id="cd09274">
    <property type="entry name" value="RNase_HI_RT_Ty3"/>
    <property type="match status" value="1"/>
</dbReference>
<evidence type="ECO:0000256" key="2">
    <source>
        <dbReference type="ARBA" id="ARBA00022679"/>
    </source>
</evidence>
<keyword evidence="1" id="KW-0645">Protease</keyword>
<feature type="domain" description="Reverse transcriptase RNase H-like" evidence="11">
    <location>
        <begin position="850"/>
        <end position="936"/>
    </location>
</feature>
<keyword evidence="8" id="KW-0695">RNA-directed DNA polymerase</keyword>
<evidence type="ECO:0000256" key="7">
    <source>
        <dbReference type="ARBA" id="ARBA00022801"/>
    </source>
</evidence>
<dbReference type="Pfam" id="PF00078">
    <property type="entry name" value="RVT_1"/>
    <property type="match status" value="1"/>
</dbReference>
<sequence length="938" mass="105081">MKAPTEIPFQSWPTIPTCQSLCPSSPSSAKLKRRTPSSTLSLQTRSRKAAALAKTENNISNRETASLSLLSPVSEPAPLSHSPTPLPTRASLPSTPPVTSSECHMPSVSSSDTNTDSSSTPPDYRRSHAMANGTAASVEQDAPTKVPILLKGDITLAVMREYEDACKGYFEHKSVDAATQVRKIIAGLKYSCIKDWITGDCNRIQALSFNEFMHEFRSNYLEEDWEDDVHCELLSMSMTIGSFWDFAVKVQAKNSLLVGTASHLDEKKLRHQLEAGMTKHLAKKCSVEKVNKVLNFRKWLQDVKRVDEVIRTDLKEFEHIARENRNANRCMYPLSKPSRCGNTASATARYAPTKGGSTLGQSTGKCPPLKDTEHQFLYDNEGCLKCRRLFAGHISHDCPNGFPDLSTYKTITQEIVNKLKGQRKLTCTTTAISAATVKSDEERENSFLHPVAAVMGSSRMPIAAMPNNDSSILSEEGNSESLVSLLLSTVAPITMCTVVRNHPPTPVDAPFRVPHLVWHCAASGPAHSLPVTYNALIDDGSHTVLIRDDYVDHLQLHHRRLPIPEHIELAMEGNGQKIIIKLSEWVHLSVFDLILSWSAKSVNDYRTLNANTVLDSHPLPRVEDIIANCAKGKIWSKMDMTNSFFQTRVHPDDVHLMAVTTPLGLYEWLAMPMGLRNSPPIHQRCMTAALREYLGRFCHIYLDDIVIWSDSVEQHAEHVRLILAALRKARLYCNPKKCEFFVLTLDFLGHCISAKSVEAQTSKVDRILQWPVPRSASDVQSFLGLVRYIAAFLPKLADFTTVLTPLTTKESRRHFPEWMPTHQSAFDAIKALVISRECLTVIDHLNPGDNKIFLTCDSSDWHTGATLSFGPSWETARPIAFDSMQLKATEKNYPIHEKELLMIIRALKKWRSDLMPMPVFIYTDHRTLENFDTQHDLS</sequence>
<keyword evidence="2" id="KW-0808">Transferase</keyword>
<feature type="compositionally biased region" description="Low complexity" evidence="9">
    <location>
        <begin position="106"/>
        <end position="122"/>
    </location>
</feature>
<dbReference type="SUPFAM" id="SSF56672">
    <property type="entry name" value="DNA/RNA polymerases"/>
    <property type="match status" value="1"/>
</dbReference>
<dbReference type="GO" id="GO:0004190">
    <property type="term" value="F:aspartic-type endopeptidase activity"/>
    <property type="evidence" value="ECO:0007669"/>
    <property type="project" value="UniProtKB-KW"/>
</dbReference>
<evidence type="ECO:0000256" key="3">
    <source>
        <dbReference type="ARBA" id="ARBA00022695"/>
    </source>
</evidence>
<dbReference type="PANTHER" id="PTHR33064">
    <property type="entry name" value="POL PROTEIN"/>
    <property type="match status" value="1"/>
</dbReference>
<dbReference type="CDD" id="cd01647">
    <property type="entry name" value="RT_LTR"/>
    <property type="match status" value="1"/>
</dbReference>
<dbReference type="GeneID" id="38779128"/>
<evidence type="ECO:0000256" key="6">
    <source>
        <dbReference type="ARBA" id="ARBA00022759"/>
    </source>
</evidence>
<dbReference type="Pfam" id="PF17917">
    <property type="entry name" value="RT_RNaseH"/>
    <property type="match status" value="1"/>
</dbReference>
<dbReference type="Gene3D" id="3.10.10.10">
    <property type="entry name" value="HIV Type 1 Reverse Transcriptase, subunit A, domain 1"/>
    <property type="match status" value="1"/>
</dbReference>
<name>A0A401GJ94_9APHY</name>
<evidence type="ECO:0000256" key="8">
    <source>
        <dbReference type="ARBA" id="ARBA00022918"/>
    </source>
</evidence>
<dbReference type="EMBL" id="BFAD01000004">
    <property type="protein sequence ID" value="GBE82211.1"/>
    <property type="molecule type" value="Genomic_DNA"/>
</dbReference>
<evidence type="ECO:0000256" key="1">
    <source>
        <dbReference type="ARBA" id="ARBA00022670"/>
    </source>
</evidence>
<proteinExistence type="predicted"/>
<comment type="caution">
    <text evidence="12">The sequence shown here is derived from an EMBL/GenBank/DDBJ whole genome shotgun (WGS) entry which is preliminary data.</text>
</comment>
<dbReference type="STRING" id="139825.A0A401GJ94"/>
<evidence type="ECO:0000256" key="5">
    <source>
        <dbReference type="ARBA" id="ARBA00022750"/>
    </source>
</evidence>
<feature type="compositionally biased region" description="Polar residues" evidence="9">
    <location>
        <begin position="91"/>
        <end position="102"/>
    </location>
</feature>
<feature type="region of interest" description="Disordered" evidence="9">
    <location>
        <begin position="73"/>
        <end position="138"/>
    </location>
</feature>
<dbReference type="OrthoDB" id="2369050at2759"/>
<keyword evidence="6" id="KW-0255">Endonuclease</keyword>
<keyword evidence="4" id="KW-0540">Nuclease</keyword>
<keyword evidence="7" id="KW-0378">Hydrolase</keyword>
<accession>A0A401GJ94</accession>
<organism evidence="12 13">
    <name type="scientific">Sparassis crispa</name>
    <dbReference type="NCBI Taxonomy" id="139825"/>
    <lineage>
        <taxon>Eukaryota</taxon>
        <taxon>Fungi</taxon>
        <taxon>Dikarya</taxon>
        <taxon>Basidiomycota</taxon>
        <taxon>Agaricomycotina</taxon>
        <taxon>Agaricomycetes</taxon>
        <taxon>Polyporales</taxon>
        <taxon>Sparassidaceae</taxon>
        <taxon>Sparassis</taxon>
    </lineage>
</organism>